<organism evidence="1 2">
    <name type="scientific">Flavobacterium araucananum</name>
    <dbReference type="NCBI Taxonomy" id="946678"/>
    <lineage>
        <taxon>Bacteria</taxon>
        <taxon>Pseudomonadati</taxon>
        <taxon>Bacteroidota</taxon>
        <taxon>Flavobacteriia</taxon>
        <taxon>Flavobacteriales</taxon>
        <taxon>Flavobacteriaceae</taxon>
        <taxon>Flavobacterium</taxon>
    </lineage>
</organism>
<dbReference type="SUPFAM" id="SSF48452">
    <property type="entry name" value="TPR-like"/>
    <property type="match status" value="1"/>
</dbReference>
<dbReference type="InterPro" id="IPR011990">
    <property type="entry name" value="TPR-like_helical_dom_sf"/>
</dbReference>
<evidence type="ECO:0008006" key="3">
    <source>
        <dbReference type="Google" id="ProtNLM"/>
    </source>
</evidence>
<reference evidence="1 2" key="1">
    <citation type="submission" date="2016-11" db="EMBL/GenBank/DDBJ databases">
        <title>Whole genomes of Flavobacteriaceae.</title>
        <authorList>
            <person name="Stine C."/>
            <person name="Li C."/>
            <person name="Tadesse D."/>
        </authorList>
    </citation>
    <scope>NUCLEOTIDE SEQUENCE [LARGE SCALE GENOMIC DNA]</scope>
    <source>
        <strain evidence="1 2">DSM 24704</strain>
    </source>
</reference>
<dbReference type="EMBL" id="MUGS01000038">
    <property type="protein sequence ID" value="OXG03646.1"/>
    <property type="molecule type" value="Genomic_DNA"/>
</dbReference>
<gene>
    <name evidence="1" type="ORF">B0A64_17190</name>
</gene>
<dbReference type="PANTHER" id="PTHR12558:SF13">
    <property type="entry name" value="CELL DIVISION CYCLE PROTEIN 27 HOMOLOG"/>
    <property type="match status" value="1"/>
</dbReference>
<protein>
    <recommendedName>
        <fullName evidence="3">Tetratricopeptide repeat protein</fullName>
    </recommendedName>
</protein>
<dbReference type="AlphaFoldDB" id="A0A227P366"/>
<evidence type="ECO:0000313" key="1">
    <source>
        <dbReference type="EMBL" id="OXG03646.1"/>
    </source>
</evidence>
<sequence>MALFTLRLAVKKNPEHAVSWVMLGEIYLNGEGLAIKEIKKPIEEGYRCCMKSLKIDPVCQQGWHMLTLYHLFKNDKEACLNAARECIQLNPNCSVLVSGVGLMIICAGYFDEGFSIMNKSIKLNSYYPWWINCGFCFYYLHKEDYEKANYWVNKIEAEETFWDPLLKAATLSYLNKPEPAKKQLSKLLKLEPQISTQIKNMLATILVSKELIKQIINGLTIIGL</sequence>
<dbReference type="RefSeq" id="WP_089480735.1">
    <property type="nucleotide sequence ID" value="NZ_MUGS01000038.1"/>
</dbReference>
<dbReference type="Gene3D" id="1.25.40.10">
    <property type="entry name" value="Tetratricopeptide repeat domain"/>
    <property type="match status" value="1"/>
</dbReference>
<keyword evidence="2" id="KW-1185">Reference proteome</keyword>
<name>A0A227P366_9FLAO</name>
<dbReference type="PANTHER" id="PTHR12558">
    <property type="entry name" value="CELL DIVISION CYCLE 16,23,27"/>
    <property type="match status" value="1"/>
</dbReference>
<evidence type="ECO:0000313" key="2">
    <source>
        <dbReference type="Proteomes" id="UP000214684"/>
    </source>
</evidence>
<accession>A0A227P366</accession>
<comment type="caution">
    <text evidence="1">The sequence shown here is derived from an EMBL/GenBank/DDBJ whole genome shotgun (WGS) entry which is preliminary data.</text>
</comment>
<dbReference type="OrthoDB" id="1295312at2"/>
<proteinExistence type="predicted"/>
<dbReference type="Proteomes" id="UP000214684">
    <property type="component" value="Unassembled WGS sequence"/>
</dbReference>